<keyword evidence="8" id="KW-1185">Reference proteome</keyword>
<evidence type="ECO:0000313" key="7">
    <source>
        <dbReference type="EMBL" id="CAF9920701.1"/>
    </source>
</evidence>
<dbReference type="Proteomes" id="UP000664169">
    <property type="component" value="Unassembled WGS sequence"/>
</dbReference>
<feature type="compositionally biased region" description="Polar residues" evidence="5">
    <location>
        <begin position="56"/>
        <end position="79"/>
    </location>
</feature>
<evidence type="ECO:0000256" key="4">
    <source>
        <dbReference type="ARBA" id="ARBA00023242"/>
    </source>
</evidence>
<sequence length="213" mass="22046">MPPTASDEAHQELLASLDVLSKPRKFRNPNWKPSSRRNKTVKQIIAEANRREASVMATQNNSGATTPALQPTNGAATPTSGATANLAQAAHSLSTLVLEKNLQARLVAEGVVSASDGATAAAAAANGGGGGGGNGNGTGGAGLVTYTSIEAAPSLHPAHAKPYCDITGLPAPYKDPKTRLRYHNAEVFQYIRTLPQGVAEMHLAARNAHVILK</sequence>
<feature type="domain" description="Vps72/YL1 C-terminal" evidence="6">
    <location>
        <begin position="162"/>
        <end position="191"/>
    </location>
</feature>
<feature type="region of interest" description="Disordered" evidence="5">
    <location>
        <begin position="51"/>
        <end position="79"/>
    </location>
</feature>
<comment type="caution">
    <text evidence="7">The sequence shown here is derived from an EMBL/GenBank/DDBJ whole genome shotgun (WGS) entry which is preliminary data.</text>
</comment>
<name>A0A8H3F9Q0_9LECA</name>
<evidence type="ECO:0000313" key="8">
    <source>
        <dbReference type="Proteomes" id="UP000664169"/>
    </source>
</evidence>
<evidence type="ECO:0000256" key="2">
    <source>
        <dbReference type="ARBA" id="ARBA00023015"/>
    </source>
</evidence>
<dbReference type="OrthoDB" id="49520at2759"/>
<keyword evidence="4" id="KW-0539">Nucleus</keyword>
<dbReference type="InterPro" id="IPR013272">
    <property type="entry name" value="Vps72/YL1_C"/>
</dbReference>
<proteinExistence type="predicted"/>
<dbReference type="GO" id="GO:0006338">
    <property type="term" value="P:chromatin remodeling"/>
    <property type="evidence" value="ECO:0007669"/>
    <property type="project" value="InterPro"/>
</dbReference>
<dbReference type="InterPro" id="IPR029525">
    <property type="entry name" value="INO80C/Ies6"/>
</dbReference>
<dbReference type="SMART" id="SM00993">
    <property type="entry name" value="YL1_C"/>
    <property type="match status" value="1"/>
</dbReference>
<protein>
    <recommendedName>
        <fullName evidence="6">Vps72/YL1 C-terminal domain-containing protein</fullName>
    </recommendedName>
</protein>
<accession>A0A8H3F9Q0</accession>
<dbReference type="Pfam" id="PF08265">
    <property type="entry name" value="YL1_C"/>
    <property type="match status" value="1"/>
</dbReference>
<gene>
    <name evidence="7" type="ORF">GOMPHAMPRED_002113</name>
</gene>
<dbReference type="PANTHER" id="PTHR31200:SF1">
    <property type="entry name" value="INO80 COMPLEX SUBUNIT C"/>
    <property type="match status" value="1"/>
</dbReference>
<feature type="region of interest" description="Disordered" evidence="5">
    <location>
        <begin position="20"/>
        <end position="39"/>
    </location>
</feature>
<evidence type="ECO:0000256" key="5">
    <source>
        <dbReference type="SAM" id="MobiDB-lite"/>
    </source>
</evidence>
<evidence type="ECO:0000256" key="1">
    <source>
        <dbReference type="ARBA" id="ARBA00004123"/>
    </source>
</evidence>
<evidence type="ECO:0000259" key="6">
    <source>
        <dbReference type="SMART" id="SM00993"/>
    </source>
</evidence>
<dbReference type="PANTHER" id="PTHR31200">
    <property type="entry name" value="INO80 COMPLEX SUBUNIT C"/>
    <property type="match status" value="1"/>
</dbReference>
<dbReference type="GO" id="GO:0031011">
    <property type="term" value="C:Ino80 complex"/>
    <property type="evidence" value="ECO:0007669"/>
    <property type="project" value="InterPro"/>
</dbReference>
<organism evidence="7 8">
    <name type="scientific">Gomphillus americanus</name>
    <dbReference type="NCBI Taxonomy" id="1940652"/>
    <lineage>
        <taxon>Eukaryota</taxon>
        <taxon>Fungi</taxon>
        <taxon>Dikarya</taxon>
        <taxon>Ascomycota</taxon>
        <taxon>Pezizomycotina</taxon>
        <taxon>Lecanoromycetes</taxon>
        <taxon>OSLEUM clade</taxon>
        <taxon>Ostropomycetidae</taxon>
        <taxon>Ostropales</taxon>
        <taxon>Graphidaceae</taxon>
        <taxon>Gomphilloideae</taxon>
        <taxon>Gomphillus</taxon>
    </lineage>
</organism>
<reference evidence="7" key="1">
    <citation type="submission" date="2021-03" db="EMBL/GenBank/DDBJ databases">
        <authorList>
            <person name="Tagirdzhanova G."/>
        </authorList>
    </citation>
    <scope>NUCLEOTIDE SEQUENCE</scope>
</reference>
<comment type="subcellular location">
    <subcellularLocation>
        <location evidence="1">Nucleus</location>
    </subcellularLocation>
</comment>
<keyword evidence="2" id="KW-0805">Transcription regulation</keyword>
<dbReference type="AlphaFoldDB" id="A0A8H3F9Q0"/>
<evidence type="ECO:0000256" key="3">
    <source>
        <dbReference type="ARBA" id="ARBA00023163"/>
    </source>
</evidence>
<dbReference type="EMBL" id="CAJPDQ010000016">
    <property type="protein sequence ID" value="CAF9920701.1"/>
    <property type="molecule type" value="Genomic_DNA"/>
</dbReference>
<keyword evidence="3" id="KW-0804">Transcription</keyword>